<evidence type="ECO:0000259" key="2">
    <source>
        <dbReference type="PROSITE" id="PS50206"/>
    </source>
</evidence>
<dbReference type="InterPro" id="IPR051682">
    <property type="entry name" value="Mito_Persulfide_Diox"/>
</dbReference>
<dbReference type="SMART" id="SM00450">
    <property type="entry name" value="RHOD"/>
    <property type="match status" value="2"/>
</dbReference>
<keyword evidence="1" id="KW-0479">Metal-binding</keyword>
<dbReference type="SUPFAM" id="SSF52821">
    <property type="entry name" value="Rhodanese/Cell cycle control phosphatase"/>
    <property type="match status" value="2"/>
</dbReference>
<name>A0A7C9F7A2_9BACT</name>
<evidence type="ECO:0000313" key="4">
    <source>
        <dbReference type="Proteomes" id="UP000479293"/>
    </source>
</evidence>
<dbReference type="Pfam" id="PF00581">
    <property type="entry name" value="Rhodanese"/>
    <property type="match status" value="2"/>
</dbReference>
<dbReference type="PANTHER" id="PTHR43084:SF1">
    <property type="entry name" value="PERSULFIDE DIOXYGENASE ETHE1, MITOCHONDRIAL"/>
    <property type="match status" value="1"/>
</dbReference>
<protein>
    <submittedName>
        <fullName evidence="3">MBL fold metallo-hydrolase</fullName>
    </submittedName>
</protein>
<dbReference type="FunFam" id="3.60.15.10:FF:000030">
    <property type="entry name" value="Metallo-beta-lactamase family protein"/>
    <property type="match status" value="1"/>
</dbReference>
<dbReference type="SMART" id="SM00849">
    <property type="entry name" value="Lactamase_B"/>
    <property type="match status" value="1"/>
</dbReference>
<feature type="domain" description="Rhodanese" evidence="2">
    <location>
        <begin position="268"/>
        <end position="359"/>
    </location>
</feature>
<dbReference type="AlphaFoldDB" id="A0A7C9F7A2"/>
<evidence type="ECO:0000256" key="1">
    <source>
        <dbReference type="ARBA" id="ARBA00022723"/>
    </source>
</evidence>
<dbReference type="CDD" id="cd00158">
    <property type="entry name" value="RHOD"/>
    <property type="match status" value="2"/>
</dbReference>
<dbReference type="InterPro" id="IPR044528">
    <property type="entry name" value="POD-like_MBL-fold"/>
</dbReference>
<accession>A0A7C9F7A2</accession>
<gene>
    <name evidence="3" type="ORF">GBK04_17555</name>
</gene>
<dbReference type="SUPFAM" id="SSF56281">
    <property type="entry name" value="Metallo-hydrolase/oxidoreductase"/>
    <property type="match status" value="1"/>
</dbReference>
<dbReference type="InterPro" id="IPR001279">
    <property type="entry name" value="Metallo-B-lactamas"/>
</dbReference>
<dbReference type="Gene3D" id="3.40.250.10">
    <property type="entry name" value="Rhodanese-like domain"/>
    <property type="match status" value="2"/>
</dbReference>
<dbReference type="InterPro" id="IPR036866">
    <property type="entry name" value="RibonucZ/Hydroxyglut_hydro"/>
</dbReference>
<dbReference type="PROSITE" id="PS50206">
    <property type="entry name" value="RHODANESE_3"/>
    <property type="match status" value="2"/>
</dbReference>
<dbReference type="Proteomes" id="UP000479293">
    <property type="component" value="Unassembled WGS sequence"/>
</dbReference>
<dbReference type="GO" id="GO:0070813">
    <property type="term" value="P:hydrogen sulfide metabolic process"/>
    <property type="evidence" value="ECO:0007669"/>
    <property type="project" value="TreeGrafter"/>
</dbReference>
<dbReference type="EMBL" id="WHLY01000002">
    <property type="protein sequence ID" value="MPR35106.1"/>
    <property type="molecule type" value="Genomic_DNA"/>
</dbReference>
<reference evidence="3 4" key="1">
    <citation type="submission" date="2019-10" db="EMBL/GenBank/DDBJ databases">
        <title>Draft Genome Sequence of Cytophagaceae sp. SJW1-29.</title>
        <authorList>
            <person name="Choi A."/>
        </authorList>
    </citation>
    <scope>NUCLEOTIDE SEQUENCE [LARGE SCALE GENOMIC DNA]</scope>
    <source>
        <strain evidence="3 4">SJW1-29</strain>
    </source>
</reference>
<comment type="caution">
    <text evidence="3">The sequence shown here is derived from an EMBL/GenBank/DDBJ whole genome shotgun (WGS) entry which is preliminary data.</text>
</comment>
<dbReference type="GO" id="GO:0050313">
    <property type="term" value="F:sulfur dioxygenase activity"/>
    <property type="evidence" value="ECO:0007669"/>
    <property type="project" value="InterPro"/>
</dbReference>
<feature type="domain" description="Rhodanese" evidence="2">
    <location>
        <begin position="373"/>
        <end position="461"/>
    </location>
</feature>
<dbReference type="RefSeq" id="WP_152761869.1">
    <property type="nucleotide sequence ID" value="NZ_WHLY01000002.1"/>
</dbReference>
<dbReference type="Pfam" id="PF00753">
    <property type="entry name" value="Lactamase_B"/>
    <property type="match status" value="1"/>
</dbReference>
<dbReference type="GO" id="GO:0046872">
    <property type="term" value="F:metal ion binding"/>
    <property type="evidence" value="ECO:0007669"/>
    <property type="project" value="UniProtKB-KW"/>
</dbReference>
<dbReference type="GO" id="GO:0016787">
    <property type="term" value="F:hydrolase activity"/>
    <property type="evidence" value="ECO:0007669"/>
    <property type="project" value="UniProtKB-KW"/>
</dbReference>
<keyword evidence="3" id="KW-0378">Hydrolase</keyword>
<evidence type="ECO:0000313" key="3">
    <source>
        <dbReference type="EMBL" id="MPR35106.1"/>
    </source>
</evidence>
<organism evidence="3 4">
    <name type="scientific">Salmonirosea aquatica</name>
    <dbReference type="NCBI Taxonomy" id="2654236"/>
    <lineage>
        <taxon>Bacteria</taxon>
        <taxon>Pseudomonadati</taxon>
        <taxon>Bacteroidota</taxon>
        <taxon>Cytophagia</taxon>
        <taxon>Cytophagales</taxon>
        <taxon>Spirosomataceae</taxon>
        <taxon>Salmonirosea</taxon>
    </lineage>
</organism>
<proteinExistence type="predicted"/>
<sequence>MKIEQIYTGCLAQGAYFIESEGEAAVIDPLREVAPYLEKARREHATIKYVFETHFHADFVSGHLDLSQKTGAPIVYGPNANPTFDAHIAADGEEFKLGAVTIRTLHTPGHTMESTCYLLLDENGKETALFSGDTLFIGDVGRPDLAQESDLTTADLAGYLFDSLRTKIMRLPNDIIVYPAHGAGSACGKNMSKETSDTLGNQKLFNYALRANMTREEFIKEVTEGLAEPPQYFPQNVQMNREGYDSIDAVLERGAQALSPAAFEVAANETGALVLDTRAARDFAAGFIPNSINIGIDGSFAPWVGALIPDLKQSLLLVTDPGREEEVVTRLARVGYDYTLGYLEGGFAAWQNAGMETDTVQWVEAADFAEKFKKNDLSVIDVRKPTEFESGHAEGAKNLPLDYISDLMAEFPHNESMYLHCAGGYRSMIAASILKARGFDNVVNIEGGYGAMKTAGVPVTRDSAVQN</sequence>
<dbReference type="Gene3D" id="3.60.15.10">
    <property type="entry name" value="Ribonuclease Z/Hydroxyacylglutathione hydrolase-like"/>
    <property type="match status" value="1"/>
</dbReference>
<dbReference type="InterPro" id="IPR036873">
    <property type="entry name" value="Rhodanese-like_dom_sf"/>
</dbReference>
<dbReference type="PANTHER" id="PTHR43084">
    <property type="entry name" value="PERSULFIDE DIOXYGENASE ETHE1"/>
    <property type="match status" value="1"/>
</dbReference>
<dbReference type="CDD" id="cd07724">
    <property type="entry name" value="POD-like_MBL-fold"/>
    <property type="match status" value="1"/>
</dbReference>
<dbReference type="GO" id="GO:0006749">
    <property type="term" value="P:glutathione metabolic process"/>
    <property type="evidence" value="ECO:0007669"/>
    <property type="project" value="InterPro"/>
</dbReference>
<keyword evidence="4" id="KW-1185">Reference proteome</keyword>
<dbReference type="InterPro" id="IPR001763">
    <property type="entry name" value="Rhodanese-like_dom"/>
</dbReference>